<dbReference type="PANTHER" id="PTHR16222">
    <property type="entry name" value="ADP-RIBOSYLGLYCOHYDROLASE"/>
    <property type="match status" value="1"/>
</dbReference>
<dbReference type="InterPro" id="IPR050792">
    <property type="entry name" value="ADP-ribosylglycohydrolase"/>
</dbReference>
<feature type="binding site" evidence="1">
    <location>
        <position position="65"/>
    </location>
    <ligand>
        <name>Mg(2+)</name>
        <dbReference type="ChEBI" id="CHEBI:18420"/>
        <label>1</label>
    </ligand>
</feature>
<feature type="binding site" evidence="1">
    <location>
        <position position="63"/>
    </location>
    <ligand>
        <name>Mg(2+)</name>
        <dbReference type="ChEBI" id="CHEBI:18420"/>
        <label>1</label>
    </ligand>
</feature>
<feature type="binding site" evidence="1">
    <location>
        <position position="283"/>
    </location>
    <ligand>
        <name>Mg(2+)</name>
        <dbReference type="ChEBI" id="CHEBI:18420"/>
        <label>1</label>
    </ligand>
</feature>
<feature type="binding site" evidence="1">
    <location>
        <position position="285"/>
    </location>
    <ligand>
        <name>Mg(2+)</name>
        <dbReference type="ChEBI" id="CHEBI:18420"/>
        <label>1</label>
    </ligand>
</feature>
<dbReference type="EMBL" id="JXLI01000013">
    <property type="protein sequence ID" value="KJY55694.1"/>
    <property type="molecule type" value="Genomic_DNA"/>
</dbReference>
<dbReference type="PATRIC" id="fig|1218507.3.peg.1736"/>
<feature type="binding site" evidence="1">
    <location>
        <position position="286"/>
    </location>
    <ligand>
        <name>Mg(2+)</name>
        <dbReference type="ChEBI" id="CHEBI:18420"/>
        <label>1</label>
    </ligand>
</feature>
<dbReference type="SUPFAM" id="SSF101478">
    <property type="entry name" value="ADP-ribosylglycohydrolase"/>
    <property type="match status" value="1"/>
</dbReference>
<dbReference type="Proteomes" id="UP000033531">
    <property type="component" value="Unassembled WGS sequence"/>
</dbReference>
<dbReference type="PANTHER" id="PTHR16222:SF12">
    <property type="entry name" value="ADP-RIBOSYLGLYCOHYDROLASE-RELATED"/>
    <property type="match status" value="1"/>
</dbReference>
<dbReference type="Pfam" id="PF03747">
    <property type="entry name" value="ADP_ribosyl_GH"/>
    <property type="match status" value="1"/>
</dbReference>
<dbReference type="InterPro" id="IPR005502">
    <property type="entry name" value="Ribosyl_crysJ1"/>
</dbReference>
<evidence type="ECO:0000313" key="3">
    <source>
        <dbReference type="Proteomes" id="UP000033531"/>
    </source>
</evidence>
<dbReference type="GO" id="GO:0046872">
    <property type="term" value="F:metal ion binding"/>
    <property type="evidence" value="ECO:0007669"/>
    <property type="project" value="UniProtKB-KW"/>
</dbReference>
<feature type="binding site" evidence="1">
    <location>
        <position position="64"/>
    </location>
    <ligand>
        <name>Mg(2+)</name>
        <dbReference type="ChEBI" id="CHEBI:18420"/>
        <label>1</label>
    </ligand>
</feature>
<gene>
    <name evidence="2" type="primary">bvrC</name>
    <name evidence="2" type="ORF">JF74_15430</name>
</gene>
<protein>
    <submittedName>
        <fullName evidence="2">BvrC protein</fullName>
    </submittedName>
</protein>
<sequence>MKPDKKRVLGILQGVSLGDAMGMPTEVLSQELIREKFPNGIHELLGSVSGGPYKRDLPAGSITDDTVNTLLVCKMLIKNNGKIDSRQFIESLIRWTQDSNMAQYVAGPSTKSAIKAIQNGLPLEKAGITGTTNGAAMKISPVGIVFDYKNASALLKAVSAICMPTHNTSIAIAGASAIAAIDSYVARGGTKISTIWQIATDFAQKGSLYGFKFPSADLVFRINQAKAIVQTSRTRTVLLSRLYQEVGSGMETIETIPCVLAIVDFAKADAWKAAQLAAEIGWDTDTIGSIATGICGGIRPDSIPISKIAQIEKVNKIELNSISEQLFNVAK</sequence>
<dbReference type="HOGENOM" id="CLU_024566_3_0_9"/>
<dbReference type="AlphaFoldDB" id="A0A0F4LBP1"/>
<keyword evidence="1" id="KW-0479">Metal-binding</keyword>
<evidence type="ECO:0000256" key="1">
    <source>
        <dbReference type="PIRSR" id="PIRSR605502-1"/>
    </source>
</evidence>
<reference evidence="2 3" key="1">
    <citation type="submission" date="2015-01" db="EMBL/GenBank/DDBJ databases">
        <title>Comparative genomics of the lactic acid bacteria isolated from the honey bee gut.</title>
        <authorList>
            <person name="Ellegaard K.M."/>
            <person name="Tamarit D."/>
            <person name="Javelind E."/>
            <person name="Olofsson T."/>
            <person name="Andersson S.G."/>
            <person name="Vasquez A."/>
        </authorList>
    </citation>
    <scope>NUCLEOTIDE SEQUENCE [LARGE SCALE GENOMIC DNA]</scope>
    <source>
        <strain evidence="2 3">Hma8</strain>
    </source>
</reference>
<dbReference type="InterPro" id="IPR036705">
    <property type="entry name" value="Ribosyl_crysJ1_sf"/>
</dbReference>
<accession>A0A0F4LBP1</accession>
<dbReference type="Gene3D" id="1.10.4080.10">
    <property type="entry name" value="ADP-ribosylation/Crystallin J1"/>
    <property type="match status" value="1"/>
</dbReference>
<evidence type="ECO:0000313" key="2">
    <source>
        <dbReference type="EMBL" id="KJY55694.1"/>
    </source>
</evidence>
<comment type="caution">
    <text evidence="2">The sequence shown here is derived from an EMBL/GenBank/DDBJ whole genome shotgun (WGS) entry which is preliminary data.</text>
</comment>
<dbReference type="STRING" id="1218507.JF74_15430"/>
<comment type="cofactor">
    <cofactor evidence="1">
        <name>Mg(2+)</name>
        <dbReference type="ChEBI" id="CHEBI:18420"/>
    </cofactor>
    <text evidence="1">Binds 2 magnesium ions per subunit.</text>
</comment>
<dbReference type="RefSeq" id="WP_046325473.1">
    <property type="nucleotide sequence ID" value="NZ_JBHTMT010000004.1"/>
</dbReference>
<name>A0A0F4LBP1_9LACO</name>
<keyword evidence="1" id="KW-0460">Magnesium</keyword>
<proteinExistence type="predicted"/>
<organism evidence="2 3">
    <name type="scientific">Lactobacillus melliventris</name>
    <dbReference type="NCBI Taxonomy" id="1218507"/>
    <lineage>
        <taxon>Bacteria</taxon>
        <taxon>Bacillati</taxon>
        <taxon>Bacillota</taxon>
        <taxon>Bacilli</taxon>
        <taxon>Lactobacillales</taxon>
        <taxon>Lactobacillaceae</taxon>
        <taxon>Lactobacillus</taxon>
    </lineage>
</organism>
<dbReference type="OrthoDB" id="9798107at2"/>